<feature type="signal peptide" evidence="8">
    <location>
        <begin position="1"/>
        <end position="26"/>
    </location>
</feature>
<evidence type="ECO:0000256" key="1">
    <source>
        <dbReference type="ARBA" id="ARBA00006249"/>
    </source>
</evidence>
<dbReference type="InterPro" id="IPR011118">
    <property type="entry name" value="Tannase/feruloyl_esterase"/>
</dbReference>
<evidence type="ECO:0000256" key="3">
    <source>
        <dbReference type="ARBA" id="ARBA00022723"/>
    </source>
</evidence>
<dbReference type="PANTHER" id="PTHR33938:SF15">
    <property type="entry name" value="FERULOYL ESTERASE B-RELATED"/>
    <property type="match status" value="1"/>
</dbReference>
<sequence>MKFCISNIHLIALFSACAFTFHPTKAQQVPTPVALNCDDGIKTAFQADPQTRVLLVKRFEEGAPLSLGGIRDEKTPIAAADLCMVKLLVGPGNPGPTGAPSTSAGIGIEIWLPSHPAWNGRLHFLGGGGWAGSRQASTDALALDSANEAGSPAEVAGREGAVSATTDTGHAFALDGLGNAAGGNGSFALLPDGAINKTLWNDFSERGIHEMVVKTKLLARTYYGHPHRYAYWDGFSTGGRQGLKQAQAFPKDFDGILAGAPAINWTRFITTDLNPQVVMHRDLDGRLLSAAQLLTVSNAAIRSCDVVGGQHLGYILDPAQCYYDPTLDHDVLCADAGGNGSAESCVSMAQAQAFNKIWYGLTRNGNVPDPSDANGFGATLQDGQRWFGLPRGTFLGLLAGEEAFPIAADMVAIALGDTSIATPAFINAKANGNHHYRALSYTDLNRAFDNGVAYQAAFSHINTDNSDLSKFRDQGGKLLMYHGLADVLIPPQGSLHYYEQVMARMGGVAAVQSFYRFYTIPGMSHAFSNGTSNARTVIPLPSHDELYRHLTHWVENGRVPDRYEISAQNDPKRSGVLCVYPEKPRFSGIDPTRAQNYKCK</sequence>
<evidence type="ECO:0000256" key="2">
    <source>
        <dbReference type="ARBA" id="ARBA00022487"/>
    </source>
</evidence>
<evidence type="ECO:0000256" key="4">
    <source>
        <dbReference type="ARBA" id="ARBA00022729"/>
    </source>
</evidence>
<keyword evidence="4 8" id="KW-0732">Signal</keyword>
<evidence type="ECO:0000256" key="5">
    <source>
        <dbReference type="ARBA" id="ARBA00022801"/>
    </source>
</evidence>
<dbReference type="RefSeq" id="WP_258883145.1">
    <property type="nucleotide sequence ID" value="NZ_CP090065.1"/>
</dbReference>
<dbReference type="Pfam" id="PF07519">
    <property type="entry name" value="Tannase"/>
    <property type="match status" value="1"/>
</dbReference>
<evidence type="ECO:0000256" key="6">
    <source>
        <dbReference type="ARBA" id="ARBA00022837"/>
    </source>
</evidence>
<keyword evidence="6" id="KW-0106">Calcium</keyword>
<evidence type="ECO:0000256" key="8">
    <source>
        <dbReference type="SAM" id="SignalP"/>
    </source>
</evidence>
<keyword evidence="3" id="KW-0479">Metal-binding</keyword>
<gene>
    <name evidence="9" type="ORF">LW347_19040</name>
</gene>
<dbReference type="Proteomes" id="UP001059272">
    <property type="component" value="Chromosome"/>
</dbReference>
<dbReference type="PANTHER" id="PTHR33938">
    <property type="entry name" value="FERULOYL ESTERASE B-RELATED"/>
    <property type="match status" value="1"/>
</dbReference>
<evidence type="ECO:0000313" key="10">
    <source>
        <dbReference type="Proteomes" id="UP001059272"/>
    </source>
</evidence>
<keyword evidence="5 9" id="KW-0378">Hydrolase</keyword>
<evidence type="ECO:0000256" key="7">
    <source>
        <dbReference type="ARBA" id="ARBA00023157"/>
    </source>
</evidence>
<feature type="chain" id="PRO_5042248335" evidence="8">
    <location>
        <begin position="27"/>
        <end position="600"/>
    </location>
</feature>
<keyword evidence="2" id="KW-0719">Serine esterase</keyword>
<dbReference type="EMBL" id="CP090065">
    <property type="protein sequence ID" value="UVO07914.1"/>
    <property type="molecule type" value="Genomic_DNA"/>
</dbReference>
<proteinExistence type="inferred from homology"/>
<reference evidence="9" key="1">
    <citation type="submission" date="2021-12" db="EMBL/GenBank/DDBJ databases">
        <title>Genome sequence of novel Pectobacterium sp. causing blackleg.</title>
        <authorList>
            <person name="Wang J."/>
        </authorList>
    </citation>
    <scope>NUCLEOTIDE SEQUENCE</scope>
    <source>
        <strain evidence="9">BY21311</strain>
    </source>
</reference>
<dbReference type="KEGG" id="ppoo:LW347_19040"/>
<dbReference type="AlphaFoldDB" id="A0AAE9T274"/>
<organism evidence="9 10">
    <name type="scientific">Pectobacterium polonicum</name>
    <dbReference type="NCBI Taxonomy" id="2485124"/>
    <lineage>
        <taxon>Bacteria</taxon>
        <taxon>Pseudomonadati</taxon>
        <taxon>Pseudomonadota</taxon>
        <taxon>Gammaproteobacteria</taxon>
        <taxon>Enterobacterales</taxon>
        <taxon>Pectobacteriaceae</taxon>
        <taxon>Pectobacterium</taxon>
    </lineage>
</organism>
<evidence type="ECO:0000313" key="9">
    <source>
        <dbReference type="EMBL" id="UVO07914.1"/>
    </source>
</evidence>
<comment type="similarity">
    <text evidence="1">Belongs to the tannase family.</text>
</comment>
<dbReference type="PROSITE" id="PS51257">
    <property type="entry name" value="PROKAR_LIPOPROTEIN"/>
    <property type="match status" value="1"/>
</dbReference>
<protein>
    <submittedName>
        <fullName evidence="9">Tannase/feruloyl esterase family alpha/beta hydrolase</fullName>
    </submittedName>
</protein>
<dbReference type="SUPFAM" id="SSF53474">
    <property type="entry name" value="alpha/beta-Hydrolases"/>
    <property type="match status" value="2"/>
</dbReference>
<dbReference type="GO" id="GO:0052689">
    <property type="term" value="F:carboxylic ester hydrolase activity"/>
    <property type="evidence" value="ECO:0007669"/>
    <property type="project" value="UniProtKB-KW"/>
</dbReference>
<dbReference type="GO" id="GO:0046872">
    <property type="term" value="F:metal ion binding"/>
    <property type="evidence" value="ECO:0007669"/>
    <property type="project" value="UniProtKB-KW"/>
</dbReference>
<name>A0AAE9T274_9GAMM</name>
<keyword evidence="7" id="KW-1015">Disulfide bond</keyword>
<dbReference type="InterPro" id="IPR029058">
    <property type="entry name" value="AB_hydrolase_fold"/>
</dbReference>
<accession>A0AAE9T274</accession>